<dbReference type="InterPro" id="IPR003442">
    <property type="entry name" value="T6A_TsaE"/>
</dbReference>
<evidence type="ECO:0000256" key="6">
    <source>
        <dbReference type="ARBA" id="ARBA00022723"/>
    </source>
</evidence>
<keyword evidence="4" id="KW-0963">Cytoplasm</keyword>
<evidence type="ECO:0000313" key="11">
    <source>
        <dbReference type="EMBL" id="OUO57326.1"/>
    </source>
</evidence>
<dbReference type="RefSeq" id="WP_087286422.1">
    <property type="nucleotide sequence ID" value="NZ_NFJD01000001.1"/>
</dbReference>
<dbReference type="SUPFAM" id="SSF52540">
    <property type="entry name" value="P-loop containing nucleoside triphosphate hydrolases"/>
    <property type="match status" value="1"/>
</dbReference>
<comment type="subcellular location">
    <subcellularLocation>
        <location evidence="1">Cytoplasm</location>
    </subcellularLocation>
</comment>
<comment type="caution">
    <text evidence="11">The sequence shown here is derived from an EMBL/GenBank/DDBJ whole genome shotgun (WGS) entry which is preliminary data.</text>
</comment>
<gene>
    <name evidence="11" type="ORF">B5F75_00685</name>
</gene>
<evidence type="ECO:0000256" key="2">
    <source>
        <dbReference type="ARBA" id="ARBA00007599"/>
    </source>
</evidence>
<dbReference type="Pfam" id="PF02367">
    <property type="entry name" value="TsaE"/>
    <property type="match status" value="1"/>
</dbReference>
<evidence type="ECO:0000256" key="5">
    <source>
        <dbReference type="ARBA" id="ARBA00022694"/>
    </source>
</evidence>
<dbReference type="GO" id="GO:0046872">
    <property type="term" value="F:metal ion binding"/>
    <property type="evidence" value="ECO:0007669"/>
    <property type="project" value="UniProtKB-KW"/>
</dbReference>
<dbReference type="GO" id="GO:0005524">
    <property type="term" value="F:ATP binding"/>
    <property type="evidence" value="ECO:0007669"/>
    <property type="project" value="UniProtKB-KW"/>
</dbReference>
<dbReference type="PANTHER" id="PTHR33540:SF2">
    <property type="entry name" value="TRNA THREONYLCARBAMOYLADENOSINE BIOSYNTHESIS PROTEIN TSAE"/>
    <property type="match status" value="1"/>
</dbReference>
<keyword evidence="6" id="KW-0479">Metal-binding</keyword>
<dbReference type="GO" id="GO:0005737">
    <property type="term" value="C:cytoplasm"/>
    <property type="evidence" value="ECO:0007669"/>
    <property type="project" value="UniProtKB-SubCell"/>
</dbReference>
<keyword evidence="8" id="KW-0067">ATP-binding</keyword>
<keyword evidence="9" id="KW-0460">Magnesium</keyword>
<evidence type="ECO:0000256" key="1">
    <source>
        <dbReference type="ARBA" id="ARBA00004496"/>
    </source>
</evidence>
<dbReference type="NCBIfam" id="TIGR00150">
    <property type="entry name" value="T6A_YjeE"/>
    <property type="match status" value="1"/>
</dbReference>
<evidence type="ECO:0000313" key="12">
    <source>
        <dbReference type="Proteomes" id="UP000196368"/>
    </source>
</evidence>
<keyword evidence="5" id="KW-0819">tRNA processing</keyword>
<accession>A0A1Y4DE56</accession>
<comment type="similarity">
    <text evidence="2">Belongs to the TsaE family.</text>
</comment>
<sequence length="157" mass="17407">MKTAEIASHSREETLALAGRFARALKGGEIVFLRGPIGAGKTVFVKGVAAALGLKSSPTSASFSLMKEYKNKHCRLFHIDLFRLEEGEVFNLGFEEMLEDDKAIILAEWPDPIRHMLPEDRLEMDFILQEGDDRVIALKSFGRVSDALLEALCKAAN</sequence>
<keyword evidence="12" id="KW-1185">Reference proteome</keyword>
<dbReference type="EMBL" id="NFJD01000001">
    <property type="protein sequence ID" value="OUO57326.1"/>
    <property type="molecule type" value="Genomic_DNA"/>
</dbReference>
<evidence type="ECO:0000256" key="10">
    <source>
        <dbReference type="ARBA" id="ARBA00032441"/>
    </source>
</evidence>
<name>A0A1Y4DE56_9BACT</name>
<dbReference type="GO" id="GO:0002949">
    <property type="term" value="P:tRNA threonylcarbamoyladenosine modification"/>
    <property type="evidence" value="ECO:0007669"/>
    <property type="project" value="InterPro"/>
</dbReference>
<evidence type="ECO:0000256" key="8">
    <source>
        <dbReference type="ARBA" id="ARBA00022840"/>
    </source>
</evidence>
<evidence type="ECO:0000256" key="7">
    <source>
        <dbReference type="ARBA" id="ARBA00022741"/>
    </source>
</evidence>
<dbReference type="AlphaFoldDB" id="A0A1Y4DE56"/>
<evidence type="ECO:0000256" key="3">
    <source>
        <dbReference type="ARBA" id="ARBA00019010"/>
    </source>
</evidence>
<keyword evidence="7" id="KW-0547">Nucleotide-binding</keyword>
<organism evidence="11 12">
    <name type="scientific">Candidatus Avelusimicrobium gallicola</name>
    <dbReference type="NCBI Taxonomy" id="2562704"/>
    <lineage>
        <taxon>Bacteria</taxon>
        <taxon>Pseudomonadati</taxon>
        <taxon>Elusimicrobiota</taxon>
        <taxon>Elusimicrobia</taxon>
        <taxon>Elusimicrobiales</taxon>
        <taxon>Elusimicrobiaceae</taxon>
        <taxon>Candidatus Avelusimicrobium</taxon>
    </lineage>
</organism>
<reference evidence="12" key="1">
    <citation type="submission" date="2017-04" db="EMBL/GenBank/DDBJ databases">
        <title>Function of individual gut microbiota members based on whole genome sequencing of pure cultures obtained from chicken caecum.</title>
        <authorList>
            <person name="Medvecky M."/>
            <person name="Cejkova D."/>
            <person name="Polansky O."/>
            <person name="Karasova D."/>
            <person name="Kubasova T."/>
            <person name="Cizek A."/>
            <person name="Rychlik I."/>
        </authorList>
    </citation>
    <scope>NUCLEOTIDE SEQUENCE [LARGE SCALE GENOMIC DNA]</scope>
    <source>
        <strain evidence="12">An273</strain>
    </source>
</reference>
<evidence type="ECO:0000256" key="4">
    <source>
        <dbReference type="ARBA" id="ARBA00022490"/>
    </source>
</evidence>
<evidence type="ECO:0000256" key="9">
    <source>
        <dbReference type="ARBA" id="ARBA00022842"/>
    </source>
</evidence>
<keyword evidence="11" id="KW-0808">Transferase</keyword>
<dbReference type="OrthoDB" id="9815896at2"/>
<proteinExistence type="inferred from homology"/>
<protein>
    <recommendedName>
        <fullName evidence="3">tRNA threonylcarbamoyladenosine biosynthesis protein TsaE</fullName>
    </recommendedName>
    <alternativeName>
        <fullName evidence="10">t(6)A37 threonylcarbamoyladenosine biosynthesis protein TsaE</fullName>
    </alternativeName>
</protein>
<dbReference type="GO" id="GO:0016740">
    <property type="term" value="F:transferase activity"/>
    <property type="evidence" value="ECO:0007669"/>
    <property type="project" value="UniProtKB-KW"/>
</dbReference>
<dbReference type="Gene3D" id="3.40.50.300">
    <property type="entry name" value="P-loop containing nucleotide triphosphate hydrolases"/>
    <property type="match status" value="1"/>
</dbReference>
<dbReference type="PANTHER" id="PTHR33540">
    <property type="entry name" value="TRNA THREONYLCARBAMOYLADENOSINE BIOSYNTHESIS PROTEIN TSAE"/>
    <property type="match status" value="1"/>
</dbReference>
<dbReference type="Proteomes" id="UP000196368">
    <property type="component" value="Unassembled WGS sequence"/>
</dbReference>
<dbReference type="InterPro" id="IPR027417">
    <property type="entry name" value="P-loop_NTPase"/>
</dbReference>